<sequence length="209" mass="23931">MNRRNLLLGAGAAVIAAGVAQAQTVHVSEVKPTTYTWFSSIEGGMRHRESHDTRYVIQWEKGALQHPHSEIVRKWVRETIDSGYLYCYGDMRCMDRKVRLEEVHILIRPGKKVWNHVTGYTDEEGLQIEVNEAGAKFAPFGLASTHGLTYVAETMRDTYYVRKPYLRYDEERELRFALGDDPQGYYAPNSKIGLDDRMWTETLAALGKT</sequence>
<name>A0A385E9Q1_9CAUD</name>
<organism evidence="1 2">
    <name type="scientific">Caulobacter phage CcrBL10</name>
    <dbReference type="NCBI Taxonomy" id="2283269"/>
    <lineage>
        <taxon>Viruses</taxon>
        <taxon>Duplodnaviria</taxon>
        <taxon>Heunggongvirae</taxon>
        <taxon>Uroviricota</taxon>
        <taxon>Caudoviricetes</taxon>
        <taxon>Jeanschmidtviridae</taxon>
        <taxon>Poindextervirus</taxon>
        <taxon>Poindextervirus BL10</taxon>
    </lineage>
</organism>
<evidence type="ECO:0008006" key="3">
    <source>
        <dbReference type="Google" id="ProtNLM"/>
    </source>
</evidence>
<reference evidence="1 2" key="1">
    <citation type="submission" date="2018-07" db="EMBL/GenBank/DDBJ databases">
        <title>Giant CbK-like Caulobacter bacteriophages have genetically divergent genomes.</title>
        <authorList>
            <person name="Wilson K.M."/>
            <person name="Ely B."/>
        </authorList>
    </citation>
    <scope>NUCLEOTIDE SEQUENCE [LARGE SCALE GENOMIC DNA]</scope>
</reference>
<protein>
    <recommendedName>
        <fullName evidence="3">TAT signal protein</fullName>
    </recommendedName>
</protein>
<gene>
    <name evidence="1" type="ORF">CcrBL10_gp252</name>
</gene>
<evidence type="ECO:0000313" key="2">
    <source>
        <dbReference type="Proteomes" id="UP000258997"/>
    </source>
</evidence>
<evidence type="ECO:0000313" key="1">
    <source>
        <dbReference type="EMBL" id="AXQ68456.1"/>
    </source>
</evidence>
<keyword evidence="2" id="KW-1185">Reference proteome</keyword>
<proteinExistence type="predicted"/>
<dbReference type="EMBL" id="MH588544">
    <property type="protein sequence ID" value="AXQ68456.1"/>
    <property type="molecule type" value="Genomic_DNA"/>
</dbReference>
<dbReference type="Proteomes" id="UP000258997">
    <property type="component" value="Segment"/>
</dbReference>
<accession>A0A385E9Q1</accession>